<evidence type="ECO:0000259" key="5">
    <source>
        <dbReference type="PROSITE" id="PS50109"/>
    </source>
</evidence>
<dbReference type="PANTHER" id="PTHR43547:SF2">
    <property type="entry name" value="HYBRID SIGNAL TRANSDUCTION HISTIDINE KINASE C"/>
    <property type="match status" value="1"/>
</dbReference>
<organism evidence="6 7">
    <name type="scientific">Rheinheimera nanhaiensis E407-8</name>
    <dbReference type="NCBI Taxonomy" id="562729"/>
    <lineage>
        <taxon>Bacteria</taxon>
        <taxon>Pseudomonadati</taxon>
        <taxon>Pseudomonadota</taxon>
        <taxon>Gammaproteobacteria</taxon>
        <taxon>Chromatiales</taxon>
        <taxon>Chromatiaceae</taxon>
        <taxon>Rheinheimera</taxon>
    </lineage>
</organism>
<evidence type="ECO:0000313" key="7">
    <source>
        <dbReference type="Proteomes" id="UP000004374"/>
    </source>
</evidence>
<dbReference type="PROSITE" id="PS50109">
    <property type="entry name" value="HIS_KIN"/>
    <property type="match status" value="1"/>
</dbReference>
<comment type="caution">
    <text evidence="6">The sequence shown here is derived from an EMBL/GenBank/DDBJ whole genome shotgun (WGS) entry which is preliminary data.</text>
</comment>
<dbReference type="InterPro" id="IPR003661">
    <property type="entry name" value="HisK_dim/P_dom"/>
</dbReference>
<feature type="domain" description="Histidine kinase" evidence="5">
    <location>
        <begin position="665"/>
        <end position="896"/>
    </location>
</feature>
<dbReference type="Gene3D" id="2.130.10.10">
    <property type="entry name" value="YVTN repeat-like/Quinoprotein amine dehydrogenase"/>
    <property type="match status" value="2"/>
</dbReference>
<dbReference type="InterPro" id="IPR003594">
    <property type="entry name" value="HATPase_dom"/>
</dbReference>
<dbReference type="Pfam" id="PF02518">
    <property type="entry name" value="HATPase_c"/>
    <property type="match status" value="1"/>
</dbReference>
<keyword evidence="3" id="KW-0597">Phosphoprotein</keyword>
<evidence type="ECO:0000256" key="4">
    <source>
        <dbReference type="SAM" id="Coils"/>
    </source>
</evidence>
<sequence length="899" mass="98864">MAGATDFPRPQASVMALHHDSAGRLWVGLEHDGLLMRDPTTGQWTAISISSYAGGVASNEIRSVLSVQNGDVWVGSQHGLSQLSQVDGSWQQQQSFVHQRHNPASLGSGKVVSLLQDRDGSIWVGSWNGGVSRLNRANNLFSSITPDIPLMAAARNPATISLANTTDRLWAGTADGLFQLDLANARFSPVAGSKQNVTFYSALLWQQHIWFGHAQGIDTLDLQSGQYQQFRLPDNVYPGPVRRIWANAEQLWLAIDQFGVVILNQHSRQLIAQHAFSRSVTFIRPFGQRYVLVGSYSGLSWFDAESGQLLFEHKLAGGSDNNVASLPSAPMAYLSSPDGRHWLASNGSGLLELVLADTDAIPAKASFIQHSEPQGLASGQLKAAELDTQGNIWLSSAVGISVFNPATAQFRNFGFRHGTLRRDYINAASTRFADGTIAFGGMDGFTLFQPEQVLAYNARSIATPAIVALDINNGAAQRGSSGQEAMLAAILHQQRKLTIPAVGSRSFSVSYSTREFIETEQVQFQYRLDPVSADWISQDGTNRTASFERLPPGQYQLRLRAGLPQSAWSEERVLAIEVLPLWWETWWARLLFFCLLLFVPLGLHFYRLNHLQKQQEQLAWLVKERTEALEASKNRAEQTLQQLESTMKELVRTEKMAALGQLVAGVAHEVNTPLGVALTANSVVTEESALLQQKLAGGNIRRQELEDYLQKLTQAGRLLEHNLQRAAQLVANFKQVSVDRTADNQRKFKLALYLDELLESLSLMWRSRQIILKVSCPDDIEMNSYPGTIGQIITNLTQNALVHGFTGRNSGEISLSCAAKENMVEIVFTDNGVGISHENLERIFDPFFTTNRHQGGTGLGLHIVFNLITQKLGGSITVSSSPGEGTRFTLLLPLSVSAA</sequence>
<dbReference type="AlphaFoldDB" id="I1DSU2"/>
<dbReference type="EMBL" id="BAFK01000001">
    <property type="protein sequence ID" value="GAB57120.1"/>
    <property type="molecule type" value="Genomic_DNA"/>
</dbReference>
<dbReference type="SUPFAM" id="SSF55874">
    <property type="entry name" value="ATPase domain of HSP90 chaperone/DNA topoisomerase II/histidine kinase"/>
    <property type="match status" value="1"/>
</dbReference>
<dbReference type="InterPro" id="IPR011110">
    <property type="entry name" value="Reg_prop"/>
</dbReference>
<dbReference type="InterPro" id="IPR011047">
    <property type="entry name" value="Quinoprotein_ADH-like_sf"/>
</dbReference>
<proteinExistence type="predicted"/>
<comment type="catalytic activity">
    <reaction evidence="1">
        <text>ATP + protein L-histidine = ADP + protein N-phospho-L-histidine.</text>
        <dbReference type="EC" id="2.7.13.3"/>
    </reaction>
</comment>
<accession>I1DSU2</accession>
<dbReference type="Proteomes" id="UP000004374">
    <property type="component" value="Unassembled WGS sequence"/>
</dbReference>
<dbReference type="GO" id="GO:0000155">
    <property type="term" value="F:phosphorelay sensor kinase activity"/>
    <property type="evidence" value="ECO:0007669"/>
    <property type="project" value="InterPro"/>
</dbReference>
<dbReference type="PANTHER" id="PTHR43547">
    <property type="entry name" value="TWO-COMPONENT HISTIDINE KINASE"/>
    <property type="match status" value="1"/>
</dbReference>
<dbReference type="InterPro" id="IPR036890">
    <property type="entry name" value="HATPase_C_sf"/>
</dbReference>
<evidence type="ECO:0000256" key="3">
    <source>
        <dbReference type="ARBA" id="ARBA00022553"/>
    </source>
</evidence>
<dbReference type="PRINTS" id="PR00344">
    <property type="entry name" value="BCTRLSENSOR"/>
</dbReference>
<dbReference type="Gene3D" id="1.10.287.130">
    <property type="match status" value="1"/>
</dbReference>
<dbReference type="EC" id="2.7.13.3" evidence="2"/>
<dbReference type="InterPro" id="IPR013783">
    <property type="entry name" value="Ig-like_fold"/>
</dbReference>
<evidence type="ECO:0000256" key="1">
    <source>
        <dbReference type="ARBA" id="ARBA00000085"/>
    </source>
</evidence>
<keyword evidence="7" id="KW-1185">Reference proteome</keyword>
<dbReference type="InterPro" id="IPR011123">
    <property type="entry name" value="Y_Y_Y"/>
</dbReference>
<name>I1DSU2_9GAMM</name>
<evidence type="ECO:0000313" key="6">
    <source>
        <dbReference type="EMBL" id="GAB57120.1"/>
    </source>
</evidence>
<reference evidence="6 7" key="1">
    <citation type="journal article" date="2012" name="J. Bacteriol.">
        <title>Genome Sequence of the Protease-Producing Bacterium Rheinheimera nanhaiensis E407-8T, Isolated from Deep-Sea Sediment of the South China Sea.</title>
        <authorList>
            <person name="Zhang X.-Y."/>
            <person name="Zhang Y.-J."/>
            <person name="Qin Q.-L."/>
            <person name="Xie B.-B."/>
            <person name="Chen X.-L."/>
            <person name="Zhou B.-C."/>
            <person name="Zhang Y.-Z."/>
        </authorList>
    </citation>
    <scope>NUCLEOTIDE SEQUENCE [LARGE SCALE GENOMIC DNA]</scope>
    <source>
        <strain evidence="6 7">E407-8</strain>
    </source>
</reference>
<feature type="coiled-coil region" evidence="4">
    <location>
        <begin position="626"/>
        <end position="656"/>
    </location>
</feature>
<evidence type="ECO:0000256" key="2">
    <source>
        <dbReference type="ARBA" id="ARBA00012438"/>
    </source>
</evidence>
<dbReference type="InterPro" id="IPR015943">
    <property type="entry name" value="WD40/YVTN_repeat-like_dom_sf"/>
</dbReference>
<dbReference type="Gene3D" id="3.30.565.10">
    <property type="entry name" value="Histidine kinase-like ATPase, C-terminal domain"/>
    <property type="match status" value="1"/>
</dbReference>
<dbReference type="CDD" id="cd00082">
    <property type="entry name" value="HisKA"/>
    <property type="match status" value="1"/>
</dbReference>
<dbReference type="InterPro" id="IPR004358">
    <property type="entry name" value="Sig_transdc_His_kin-like_C"/>
</dbReference>
<gene>
    <name evidence="6" type="ORF">RNAN_0083</name>
</gene>
<dbReference type="Pfam" id="PF07494">
    <property type="entry name" value="Reg_prop"/>
    <property type="match status" value="1"/>
</dbReference>
<dbReference type="STRING" id="562729.RNAN_0083"/>
<dbReference type="Gene3D" id="2.60.40.10">
    <property type="entry name" value="Immunoglobulins"/>
    <property type="match status" value="1"/>
</dbReference>
<dbReference type="SMART" id="SM00387">
    <property type="entry name" value="HATPase_c"/>
    <property type="match status" value="1"/>
</dbReference>
<dbReference type="SUPFAM" id="SSF50998">
    <property type="entry name" value="Quinoprotein alcohol dehydrogenase-like"/>
    <property type="match status" value="1"/>
</dbReference>
<protein>
    <recommendedName>
        <fullName evidence="2">histidine kinase</fullName>
        <ecNumber evidence="2">2.7.13.3</ecNumber>
    </recommendedName>
</protein>
<dbReference type="InterPro" id="IPR005467">
    <property type="entry name" value="His_kinase_dom"/>
</dbReference>
<dbReference type="Pfam" id="PF07495">
    <property type="entry name" value="Y_Y_Y"/>
    <property type="match status" value="1"/>
</dbReference>
<keyword evidence="4" id="KW-0175">Coiled coil</keyword>